<sequence length="59" mass="6646">MLELEKLADSNFFSSDASSKIRIPVGLFFDCVFHNITIRSLLGLFHSLKQRTDISSPDS</sequence>
<dbReference type="AlphaFoldDB" id="A0A8T3AJN8"/>
<gene>
    <name evidence="1" type="ORF">KFK09_022794</name>
</gene>
<dbReference type="EMBL" id="JAGYWB010000016">
    <property type="protein sequence ID" value="KAI0496477.1"/>
    <property type="molecule type" value="Genomic_DNA"/>
</dbReference>
<organism evidence="1 2">
    <name type="scientific">Dendrobium nobile</name>
    <name type="common">Orchid</name>
    <dbReference type="NCBI Taxonomy" id="94219"/>
    <lineage>
        <taxon>Eukaryota</taxon>
        <taxon>Viridiplantae</taxon>
        <taxon>Streptophyta</taxon>
        <taxon>Embryophyta</taxon>
        <taxon>Tracheophyta</taxon>
        <taxon>Spermatophyta</taxon>
        <taxon>Magnoliopsida</taxon>
        <taxon>Liliopsida</taxon>
        <taxon>Asparagales</taxon>
        <taxon>Orchidaceae</taxon>
        <taxon>Epidendroideae</taxon>
        <taxon>Malaxideae</taxon>
        <taxon>Dendrobiinae</taxon>
        <taxon>Dendrobium</taxon>
    </lineage>
</organism>
<dbReference type="Proteomes" id="UP000829196">
    <property type="component" value="Unassembled WGS sequence"/>
</dbReference>
<protein>
    <submittedName>
        <fullName evidence="1">Uncharacterized protein</fullName>
    </submittedName>
</protein>
<name>A0A8T3AJN8_DENNO</name>
<evidence type="ECO:0000313" key="1">
    <source>
        <dbReference type="EMBL" id="KAI0496477.1"/>
    </source>
</evidence>
<proteinExistence type="predicted"/>
<evidence type="ECO:0000313" key="2">
    <source>
        <dbReference type="Proteomes" id="UP000829196"/>
    </source>
</evidence>
<comment type="caution">
    <text evidence="1">The sequence shown here is derived from an EMBL/GenBank/DDBJ whole genome shotgun (WGS) entry which is preliminary data.</text>
</comment>
<accession>A0A8T3AJN8</accession>
<reference evidence="1" key="1">
    <citation type="journal article" date="2022" name="Front. Genet.">
        <title>Chromosome-Scale Assembly of the Dendrobium nobile Genome Provides Insights Into the Molecular Mechanism of the Biosynthesis of the Medicinal Active Ingredient of Dendrobium.</title>
        <authorList>
            <person name="Xu Q."/>
            <person name="Niu S.-C."/>
            <person name="Li K.-L."/>
            <person name="Zheng P.-J."/>
            <person name="Zhang X.-J."/>
            <person name="Jia Y."/>
            <person name="Liu Y."/>
            <person name="Niu Y.-X."/>
            <person name="Yu L.-H."/>
            <person name="Chen D.-F."/>
            <person name="Zhang G.-Q."/>
        </authorList>
    </citation>
    <scope>NUCLEOTIDE SEQUENCE</scope>
    <source>
        <tissue evidence="1">Leaf</tissue>
    </source>
</reference>
<keyword evidence="2" id="KW-1185">Reference proteome</keyword>